<accession>A0A8T2Q4V0</accession>
<dbReference type="GO" id="GO:0009611">
    <property type="term" value="P:response to wounding"/>
    <property type="evidence" value="ECO:0007669"/>
    <property type="project" value="TreeGrafter"/>
</dbReference>
<evidence type="ECO:0000256" key="2">
    <source>
        <dbReference type="SAM" id="MobiDB-lite"/>
    </source>
</evidence>
<evidence type="ECO:0000313" key="5">
    <source>
        <dbReference type="Proteomes" id="UP000825935"/>
    </source>
</evidence>
<dbReference type="PANTHER" id="PTHR33077">
    <property type="entry name" value="PROTEIN TIFY 4A-RELATED-RELATED"/>
    <property type="match status" value="1"/>
</dbReference>
<protein>
    <recommendedName>
        <fullName evidence="3">Tify domain-containing protein</fullName>
    </recommendedName>
</protein>
<reference evidence="4" key="1">
    <citation type="submission" date="2021-08" db="EMBL/GenBank/DDBJ databases">
        <title>WGS assembly of Ceratopteris richardii.</title>
        <authorList>
            <person name="Marchant D.B."/>
            <person name="Chen G."/>
            <person name="Jenkins J."/>
            <person name="Shu S."/>
            <person name="Leebens-Mack J."/>
            <person name="Grimwood J."/>
            <person name="Schmutz J."/>
            <person name="Soltis P."/>
            <person name="Soltis D."/>
            <person name="Chen Z.-H."/>
        </authorList>
    </citation>
    <scope>NUCLEOTIDE SEQUENCE</scope>
    <source>
        <strain evidence="4">Whitten #5841</strain>
        <tissue evidence="4">Leaf</tissue>
    </source>
</reference>
<dbReference type="InterPro" id="IPR010399">
    <property type="entry name" value="Tify_dom"/>
</dbReference>
<sequence length="200" mass="21811">MDAGADVFDGHLGLVSHPTVAPSLTPMSSVLTVFFAGSVNVYNDVPADKAHAIMLLLENCTNKQNISRQNTSRETNFACNMGADIPQKSADLGTRTSNGENPAFSLSFLSTSSLDFKKPFSRFVRATSPSSQSLQTERRPLQFINKRTQADLPFARKASLARFLEKRKERVHSQEEDLGPGGDANAANKKTKICDDKVCS</sequence>
<evidence type="ECO:0000256" key="1">
    <source>
        <dbReference type="ARBA" id="ARBA00008614"/>
    </source>
</evidence>
<dbReference type="Pfam" id="PF06200">
    <property type="entry name" value="tify"/>
    <property type="match status" value="1"/>
</dbReference>
<keyword evidence="5" id="KW-1185">Reference proteome</keyword>
<evidence type="ECO:0000313" key="4">
    <source>
        <dbReference type="EMBL" id="KAH7278794.1"/>
    </source>
</evidence>
<feature type="domain" description="Tify" evidence="3">
    <location>
        <begin position="24"/>
        <end position="59"/>
    </location>
</feature>
<dbReference type="SMART" id="SM00979">
    <property type="entry name" value="TIFY"/>
    <property type="match status" value="1"/>
</dbReference>
<dbReference type="AlphaFoldDB" id="A0A8T2Q4V0"/>
<gene>
    <name evidence="4" type="ORF">KP509_38G056500</name>
</gene>
<dbReference type="GO" id="GO:0005634">
    <property type="term" value="C:nucleus"/>
    <property type="evidence" value="ECO:0007669"/>
    <property type="project" value="TreeGrafter"/>
</dbReference>
<dbReference type="PROSITE" id="PS51320">
    <property type="entry name" value="TIFY"/>
    <property type="match status" value="1"/>
</dbReference>
<comment type="caution">
    <text evidence="4">The sequence shown here is derived from an EMBL/GenBank/DDBJ whole genome shotgun (WGS) entry which is preliminary data.</text>
</comment>
<dbReference type="OrthoDB" id="1937734at2759"/>
<feature type="region of interest" description="Disordered" evidence="2">
    <location>
        <begin position="166"/>
        <end position="200"/>
    </location>
</feature>
<dbReference type="Proteomes" id="UP000825935">
    <property type="component" value="Chromosome 38"/>
</dbReference>
<dbReference type="InterPro" id="IPR018467">
    <property type="entry name" value="CCT_CS"/>
</dbReference>
<dbReference type="InterPro" id="IPR040390">
    <property type="entry name" value="TIFY/JAZ"/>
</dbReference>
<organism evidence="4 5">
    <name type="scientific">Ceratopteris richardii</name>
    <name type="common">Triangle waterfern</name>
    <dbReference type="NCBI Taxonomy" id="49495"/>
    <lineage>
        <taxon>Eukaryota</taxon>
        <taxon>Viridiplantae</taxon>
        <taxon>Streptophyta</taxon>
        <taxon>Embryophyta</taxon>
        <taxon>Tracheophyta</taxon>
        <taxon>Polypodiopsida</taxon>
        <taxon>Polypodiidae</taxon>
        <taxon>Polypodiales</taxon>
        <taxon>Pteridineae</taxon>
        <taxon>Pteridaceae</taxon>
        <taxon>Parkerioideae</taxon>
        <taxon>Ceratopteris</taxon>
    </lineage>
</organism>
<dbReference type="Pfam" id="PF09425">
    <property type="entry name" value="Jas_motif"/>
    <property type="match status" value="1"/>
</dbReference>
<dbReference type="GO" id="GO:0031347">
    <property type="term" value="P:regulation of defense response"/>
    <property type="evidence" value="ECO:0007669"/>
    <property type="project" value="TreeGrafter"/>
</dbReference>
<feature type="compositionally biased region" description="Basic and acidic residues" evidence="2">
    <location>
        <begin position="166"/>
        <end position="175"/>
    </location>
</feature>
<name>A0A8T2Q4V0_CERRI</name>
<dbReference type="PANTHER" id="PTHR33077:SF60">
    <property type="entry name" value="TIFY DOMAIN-CONTAINING PROTEIN"/>
    <property type="match status" value="1"/>
</dbReference>
<comment type="similarity">
    <text evidence="1">Belongs to the TIFY/JAZ family.</text>
</comment>
<dbReference type="EMBL" id="CM035443">
    <property type="protein sequence ID" value="KAH7278794.1"/>
    <property type="molecule type" value="Genomic_DNA"/>
</dbReference>
<proteinExistence type="inferred from homology"/>
<dbReference type="GO" id="GO:2000022">
    <property type="term" value="P:regulation of jasmonic acid mediated signaling pathway"/>
    <property type="evidence" value="ECO:0007669"/>
    <property type="project" value="TreeGrafter"/>
</dbReference>
<evidence type="ECO:0000259" key="3">
    <source>
        <dbReference type="PROSITE" id="PS51320"/>
    </source>
</evidence>